<feature type="compositionally biased region" description="Basic and acidic residues" evidence="1">
    <location>
        <begin position="602"/>
        <end position="615"/>
    </location>
</feature>
<comment type="caution">
    <text evidence="2">The sequence shown here is derived from an EMBL/GenBank/DDBJ whole genome shotgun (WGS) entry which is preliminary data.</text>
</comment>
<reference evidence="2" key="1">
    <citation type="submission" date="2020-05" db="EMBL/GenBank/DDBJ databases">
        <title>Phylogenomic resolution of chytrid fungi.</title>
        <authorList>
            <person name="Stajich J.E."/>
            <person name="Amses K."/>
            <person name="Simmons R."/>
            <person name="Seto K."/>
            <person name="Myers J."/>
            <person name="Bonds A."/>
            <person name="Quandt C.A."/>
            <person name="Barry K."/>
            <person name="Liu P."/>
            <person name="Grigoriev I."/>
            <person name="Longcore J.E."/>
            <person name="James T.Y."/>
        </authorList>
    </citation>
    <scope>NUCLEOTIDE SEQUENCE</scope>
    <source>
        <strain evidence="2">PLAUS21</strain>
    </source>
</reference>
<accession>A0AAD5Y4L6</accession>
<protein>
    <submittedName>
        <fullName evidence="2">Uncharacterized protein</fullName>
    </submittedName>
</protein>
<proteinExistence type="predicted"/>
<evidence type="ECO:0000313" key="3">
    <source>
        <dbReference type="Proteomes" id="UP001210925"/>
    </source>
</evidence>
<feature type="region of interest" description="Disordered" evidence="1">
    <location>
        <begin position="602"/>
        <end position="623"/>
    </location>
</feature>
<evidence type="ECO:0000313" key="2">
    <source>
        <dbReference type="EMBL" id="KAJ3258571.1"/>
    </source>
</evidence>
<dbReference type="SUPFAM" id="SSF56349">
    <property type="entry name" value="DNA breaking-rejoining enzymes"/>
    <property type="match status" value="1"/>
</dbReference>
<organism evidence="2 3">
    <name type="scientific">Boothiomyces macroporosus</name>
    <dbReference type="NCBI Taxonomy" id="261099"/>
    <lineage>
        <taxon>Eukaryota</taxon>
        <taxon>Fungi</taxon>
        <taxon>Fungi incertae sedis</taxon>
        <taxon>Chytridiomycota</taxon>
        <taxon>Chytridiomycota incertae sedis</taxon>
        <taxon>Chytridiomycetes</taxon>
        <taxon>Rhizophydiales</taxon>
        <taxon>Terramycetaceae</taxon>
        <taxon>Boothiomyces</taxon>
    </lineage>
</organism>
<dbReference type="InterPro" id="IPR011010">
    <property type="entry name" value="DNA_brk_join_enz"/>
</dbReference>
<name>A0AAD5Y4L6_9FUNG</name>
<sequence length="623" mass="71324">MKRSGTKKQKKDLYKFPTESYECAAHLGVQAAKAKYHLVDPEKTFKGYASQLASNTKLADKKAINLMIYFFTLTGKYESLIFLYPNPPKYGPSMEVEDLVLILRYKNFKNKGTILRDINGDPVINVITGREIICQGGWNARINAGQFAAVVTKIHKFFHQDGAYRYECDECFSSTTGCPNHLGDPHNRRRGDPMRGILKINLATRWKEELRALHKDQGENIVRGSVPLNPLQVLEIRELLMHRGIAGLQMWVLIIISVKLFLRGGEATGSQVVLEAGQSSGQIIPTGLTTDSFKIRSSVFKENRLEGLVVTIRGKTDNNRVDLFLWVDDENPKFCPIRHLLVYVYFLNLQQGHLFPDTAELHDRPGTGIYNTWLPYDKFHKHFVKLCKTISNEEEEEGEELKLKWGTHTLRKTGYLFAIWGAEENLDQYHLIMQSARHKNVVCAMKYEQDARTQYLMASYCDQDPRKLVSKWKPVIVAKDFVENGCNYGNTAHTFRIRDVVESALKYKAGRPFDDKVNEWIQKVSLTATDTEGLFELIELLKTEMKMKNMEEFVQQKSLSKELPENFESYSVPAVELNTVEAQNSTFNPISDDVTPTLDRYAGKEQDFPNREKIKLNPKMPGN</sequence>
<dbReference type="GO" id="GO:0003677">
    <property type="term" value="F:DNA binding"/>
    <property type="evidence" value="ECO:0007669"/>
    <property type="project" value="InterPro"/>
</dbReference>
<evidence type="ECO:0000256" key="1">
    <source>
        <dbReference type="SAM" id="MobiDB-lite"/>
    </source>
</evidence>
<gene>
    <name evidence="2" type="ORF">HK103_003531</name>
</gene>
<dbReference type="EMBL" id="JADGKB010000026">
    <property type="protein sequence ID" value="KAJ3258571.1"/>
    <property type="molecule type" value="Genomic_DNA"/>
</dbReference>
<dbReference type="Proteomes" id="UP001210925">
    <property type="component" value="Unassembled WGS sequence"/>
</dbReference>
<dbReference type="AlphaFoldDB" id="A0AAD5Y4L6"/>
<keyword evidence="3" id="KW-1185">Reference proteome</keyword>